<feature type="compositionally biased region" description="Basic residues" evidence="1">
    <location>
        <begin position="76"/>
        <end position="87"/>
    </location>
</feature>
<dbReference type="RefSeq" id="XP_040883728.1">
    <property type="nucleotide sequence ID" value="XM_041027507.1"/>
</dbReference>
<evidence type="ECO:0000313" key="4">
    <source>
        <dbReference type="Proteomes" id="UP000030672"/>
    </source>
</evidence>
<proteinExistence type="predicted"/>
<dbReference type="InterPro" id="IPR054505">
    <property type="entry name" value="Myb_DNA-bind_8"/>
</dbReference>
<evidence type="ECO:0000259" key="2">
    <source>
        <dbReference type="PROSITE" id="PS50090"/>
    </source>
</evidence>
<dbReference type="SUPFAM" id="SSF46689">
    <property type="entry name" value="Homeodomain-like"/>
    <property type="match status" value="1"/>
</dbReference>
<dbReference type="EMBL" id="KL584825">
    <property type="protein sequence ID" value="KEQ66705.1"/>
    <property type="molecule type" value="Genomic_DNA"/>
</dbReference>
<gene>
    <name evidence="3" type="ORF">M437DRAFT_81184</name>
</gene>
<dbReference type="Proteomes" id="UP000030672">
    <property type="component" value="Unassembled WGS sequence"/>
</dbReference>
<dbReference type="HOGENOM" id="CLU_2003444_0_0_1"/>
<evidence type="ECO:0000313" key="3">
    <source>
        <dbReference type="EMBL" id="KEQ66705.1"/>
    </source>
</evidence>
<dbReference type="STRING" id="1043003.A0A074W0V7"/>
<feature type="compositionally biased region" description="Acidic residues" evidence="1">
    <location>
        <begin position="115"/>
        <end position="124"/>
    </location>
</feature>
<dbReference type="Gene3D" id="1.10.10.60">
    <property type="entry name" value="Homeodomain-like"/>
    <property type="match status" value="1"/>
</dbReference>
<dbReference type="GeneID" id="63920880"/>
<protein>
    <recommendedName>
        <fullName evidence="2">Myb-like domain-containing protein</fullName>
    </recommendedName>
</protein>
<keyword evidence="4" id="KW-1185">Reference proteome</keyword>
<dbReference type="InterPro" id="IPR001005">
    <property type="entry name" value="SANT/Myb"/>
</dbReference>
<dbReference type="InterPro" id="IPR009057">
    <property type="entry name" value="Homeodomain-like_sf"/>
</dbReference>
<reference evidence="3 4" key="1">
    <citation type="journal article" date="2014" name="BMC Genomics">
        <title>Genome sequencing of four Aureobasidium pullulans varieties: biotechnological potential, stress tolerance, and description of new species.</title>
        <authorList>
            <person name="Gostin Ar C."/>
            <person name="Ohm R.A."/>
            <person name="Kogej T."/>
            <person name="Sonjak S."/>
            <person name="Turk M."/>
            <person name="Zajc J."/>
            <person name="Zalar P."/>
            <person name="Grube M."/>
            <person name="Sun H."/>
            <person name="Han J."/>
            <person name="Sharma A."/>
            <person name="Chiniquy J."/>
            <person name="Ngan C.Y."/>
            <person name="Lipzen A."/>
            <person name="Barry K."/>
            <person name="Grigoriev I.V."/>
            <person name="Gunde-Cimerman N."/>
        </authorList>
    </citation>
    <scope>NUCLEOTIDE SEQUENCE [LARGE SCALE GENOMIC DNA]</scope>
    <source>
        <strain evidence="3 4">CBS 110374</strain>
    </source>
</reference>
<feature type="region of interest" description="Disordered" evidence="1">
    <location>
        <begin position="51"/>
        <end position="124"/>
    </location>
</feature>
<sequence length="124" mass="13527">MAPWNDTEDRQLLLSVISVAQVNPNWEEVSKQMGKTKEAVRQRFAKLKKEAGEITANGAATDDGSAAPPATATPTPRKRKSKAKSKKATSDDDDDDEGTPLTKKTKKSQKVIKAEDEDEEEAEA</sequence>
<dbReference type="AlphaFoldDB" id="A0A074W0V7"/>
<evidence type="ECO:0000256" key="1">
    <source>
        <dbReference type="SAM" id="MobiDB-lite"/>
    </source>
</evidence>
<organism evidence="3 4">
    <name type="scientific">Aureobasidium melanogenum (strain CBS 110374)</name>
    <name type="common">Aureobasidium pullulans var. melanogenum</name>
    <dbReference type="NCBI Taxonomy" id="1043003"/>
    <lineage>
        <taxon>Eukaryota</taxon>
        <taxon>Fungi</taxon>
        <taxon>Dikarya</taxon>
        <taxon>Ascomycota</taxon>
        <taxon>Pezizomycotina</taxon>
        <taxon>Dothideomycetes</taxon>
        <taxon>Dothideomycetidae</taxon>
        <taxon>Dothideales</taxon>
        <taxon>Saccotheciaceae</taxon>
        <taxon>Aureobasidium</taxon>
    </lineage>
</organism>
<feature type="compositionally biased region" description="Low complexity" evidence="1">
    <location>
        <begin position="58"/>
        <end position="75"/>
    </location>
</feature>
<dbReference type="PROSITE" id="PS50090">
    <property type="entry name" value="MYB_LIKE"/>
    <property type="match status" value="1"/>
</dbReference>
<name>A0A074W0V7_AURM1</name>
<feature type="domain" description="Myb-like" evidence="2">
    <location>
        <begin position="1"/>
        <end position="48"/>
    </location>
</feature>
<accession>A0A074W0V7</accession>
<dbReference type="Pfam" id="PF22980">
    <property type="entry name" value="Myb_DNA-bind_8"/>
    <property type="match status" value="1"/>
</dbReference>